<comment type="pathway">
    <text evidence="1 6">Nucleotide-sugar biosynthesis; UDP-N-acetyl-alpha-D-glucosamine biosynthesis; N-acetyl-alpha-D-glucosamine 1-phosphate from alpha-D-glucosamine 6-phosphate (route I): step 1/2.</text>
</comment>
<name>A0AAW0W4C9_CHEQU</name>
<organism evidence="8 9">
    <name type="scientific">Cherax quadricarinatus</name>
    <name type="common">Australian red claw crayfish</name>
    <dbReference type="NCBI Taxonomy" id="27406"/>
    <lineage>
        <taxon>Eukaryota</taxon>
        <taxon>Metazoa</taxon>
        <taxon>Ecdysozoa</taxon>
        <taxon>Arthropoda</taxon>
        <taxon>Crustacea</taxon>
        <taxon>Multicrustacea</taxon>
        <taxon>Malacostraca</taxon>
        <taxon>Eumalacostraca</taxon>
        <taxon>Eucarida</taxon>
        <taxon>Decapoda</taxon>
        <taxon>Pleocyemata</taxon>
        <taxon>Astacidea</taxon>
        <taxon>Parastacoidea</taxon>
        <taxon>Parastacidae</taxon>
        <taxon>Cherax</taxon>
    </lineage>
</organism>
<feature type="domain" description="N-acetyltransferase" evidence="7">
    <location>
        <begin position="50"/>
        <end position="196"/>
    </location>
</feature>
<evidence type="ECO:0000256" key="5">
    <source>
        <dbReference type="ARBA" id="ARBA00048964"/>
    </source>
</evidence>
<dbReference type="GO" id="GO:0004343">
    <property type="term" value="F:glucosamine 6-phosphate N-acetyltransferase activity"/>
    <property type="evidence" value="ECO:0007669"/>
    <property type="project" value="UniProtKB-UniRule"/>
</dbReference>
<accession>A0AAW0W4C9</accession>
<evidence type="ECO:0000256" key="1">
    <source>
        <dbReference type="ARBA" id="ARBA00004832"/>
    </source>
</evidence>
<gene>
    <name evidence="8" type="ORF">OTU49_011503</name>
</gene>
<dbReference type="InterPro" id="IPR000182">
    <property type="entry name" value="GNAT_dom"/>
</dbReference>
<evidence type="ECO:0000256" key="3">
    <source>
        <dbReference type="ARBA" id="ARBA00022679"/>
    </source>
</evidence>
<evidence type="ECO:0000313" key="9">
    <source>
        <dbReference type="Proteomes" id="UP001445076"/>
    </source>
</evidence>
<dbReference type="InterPro" id="IPR039143">
    <property type="entry name" value="GNPNAT1-like"/>
</dbReference>
<comment type="caution">
    <text evidence="8">The sequence shown here is derived from an EMBL/GenBank/DDBJ whole genome shotgun (WGS) entry which is preliminary data.</text>
</comment>
<dbReference type="Gene3D" id="3.40.630.30">
    <property type="match status" value="1"/>
</dbReference>
<dbReference type="Proteomes" id="UP001445076">
    <property type="component" value="Unassembled WGS sequence"/>
</dbReference>
<keyword evidence="3 6" id="KW-0808">Transferase</keyword>
<dbReference type="InterPro" id="IPR016181">
    <property type="entry name" value="Acyl_CoA_acyltransferase"/>
</dbReference>
<sequence length="196" mass="21775">MGAPDLLLPSVGPEDAEKPLYDPEILTRLDWSEVTHMKGDVTSARPGDGLCVRPLCKADYDKGFLQLLGQLTKLGDISREKFNERFDAMRSCPGHYYVTVIEDTLLGQIVGSATLACELKFIRGCAKRGRLEDVVVNNEYRGKQLGKLIVTTITLLAKEVGCYKLGLDCKDEMKPFYGSLGYTSEKGNDNTMIIRF</sequence>
<dbReference type="SUPFAM" id="SSF55729">
    <property type="entry name" value="Acyl-CoA N-acyltransferases (Nat)"/>
    <property type="match status" value="1"/>
</dbReference>
<comment type="similarity">
    <text evidence="2 6">Belongs to the acetyltransferase family. GNA1 subfamily.</text>
</comment>
<evidence type="ECO:0000256" key="6">
    <source>
        <dbReference type="RuleBase" id="RU365086"/>
    </source>
</evidence>
<dbReference type="PANTHER" id="PTHR13355:SF11">
    <property type="entry name" value="GLUCOSAMINE 6-PHOSPHATE N-ACETYLTRANSFERASE"/>
    <property type="match status" value="1"/>
</dbReference>
<comment type="catalytic activity">
    <reaction evidence="5 6">
        <text>D-glucosamine 6-phosphate + acetyl-CoA = N-acetyl-D-glucosamine 6-phosphate + CoA + H(+)</text>
        <dbReference type="Rhea" id="RHEA:10292"/>
        <dbReference type="ChEBI" id="CHEBI:15378"/>
        <dbReference type="ChEBI" id="CHEBI:57287"/>
        <dbReference type="ChEBI" id="CHEBI:57288"/>
        <dbReference type="ChEBI" id="CHEBI:57513"/>
        <dbReference type="ChEBI" id="CHEBI:58725"/>
        <dbReference type="EC" id="2.3.1.4"/>
    </reaction>
</comment>
<dbReference type="PANTHER" id="PTHR13355">
    <property type="entry name" value="GLUCOSAMINE 6-PHOSPHATE N-ACETYLTRANSFERASE"/>
    <property type="match status" value="1"/>
</dbReference>
<protein>
    <recommendedName>
        <fullName evidence="6">Glucosamine 6-phosphate N-acetyltransferase</fullName>
        <ecNumber evidence="6">2.3.1.4</ecNumber>
    </recommendedName>
</protein>
<keyword evidence="9" id="KW-1185">Reference proteome</keyword>
<dbReference type="EC" id="2.3.1.4" evidence="6"/>
<evidence type="ECO:0000256" key="2">
    <source>
        <dbReference type="ARBA" id="ARBA00006048"/>
    </source>
</evidence>
<proteinExistence type="inferred from homology"/>
<evidence type="ECO:0000313" key="8">
    <source>
        <dbReference type="EMBL" id="KAK8723712.1"/>
    </source>
</evidence>
<evidence type="ECO:0000256" key="4">
    <source>
        <dbReference type="ARBA" id="ARBA00023315"/>
    </source>
</evidence>
<dbReference type="CDD" id="cd04301">
    <property type="entry name" value="NAT_SF"/>
    <property type="match status" value="1"/>
</dbReference>
<dbReference type="EMBL" id="JARKIK010000088">
    <property type="protein sequence ID" value="KAK8723712.1"/>
    <property type="molecule type" value="Genomic_DNA"/>
</dbReference>
<dbReference type="GO" id="GO:0006048">
    <property type="term" value="P:UDP-N-acetylglucosamine biosynthetic process"/>
    <property type="evidence" value="ECO:0007669"/>
    <property type="project" value="UniProtKB-UniRule"/>
</dbReference>
<reference evidence="8 9" key="1">
    <citation type="journal article" date="2024" name="BMC Genomics">
        <title>Genome assembly of redclaw crayfish (Cherax quadricarinatus) provides insights into its immune adaptation and hypoxia tolerance.</title>
        <authorList>
            <person name="Liu Z."/>
            <person name="Zheng J."/>
            <person name="Li H."/>
            <person name="Fang K."/>
            <person name="Wang S."/>
            <person name="He J."/>
            <person name="Zhou D."/>
            <person name="Weng S."/>
            <person name="Chi M."/>
            <person name="Gu Z."/>
            <person name="He J."/>
            <person name="Li F."/>
            <person name="Wang M."/>
        </authorList>
    </citation>
    <scope>NUCLEOTIDE SEQUENCE [LARGE SCALE GENOMIC DNA]</scope>
    <source>
        <strain evidence="8">ZL_2023a</strain>
    </source>
</reference>
<keyword evidence="4 6" id="KW-0012">Acyltransferase</keyword>
<dbReference type="PROSITE" id="PS51186">
    <property type="entry name" value="GNAT"/>
    <property type="match status" value="1"/>
</dbReference>
<evidence type="ECO:0000259" key="7">
    <source>
        <dbReference type="PROSITE" id="PS51186"/>
    </source>
</evidence>
<dbReference type="FunFam" id="3.40.630.30:FF:000043">
    <property type="entry name" value="Glucosamine 6-phosphate N-acetyltransferase"/>
    <property type="match status" value="1"/>
</dbReference>
<dbReference type="Pfam" id="PF00583">
    <property type="entry name" value="Acetyltransf_1"/>
    <property type="match status" value="1"/>
</dbReference>
<dbReference type="AlphaFoldDB" id="A0AAW0W4C9"/>